<dbReference type="EMBL" id="ATLV01024428">
    <property type="status" value="NOT_ANNOTATED_CDS"/>
    <property type="molecule type" value="Genomic_DNA"/>
</dbReference>
<dbReference type="EnsemblMetazoa" id="ASIC019875-RA">
    <property type="protein sequence ID" value="ASIC019875-PA"/>
    <property type="gene ID" value="ASIC019875"/>
</dbReference>
<reference evidence="2" key="2">
    <citation type="submission" date="2020-05" db="UniProtKB">
        <authorList>
            <consortium name="EnsemblMetazoa"/>
        </authorList>
    </citation>
    <scope>IDENTIFICATION</scope>
</reference>
<dbReference type="Proteomes" id="UP000030765">
    <property type="component" value="Unassembled WGS sequence"/>
</dbReference>
<dbReference type="EMBL" id="KE525352">
    <property type="protein sequence ID" value="KFB51400.1"/>
    <property type="molecule type" value="Genomic_DNA"/>
</dbReference>
<evidence type="ECO:0000313" key="2">
    <source>
        <dbReference type="EnsemblMetazoa" id="ASIC019875-PA"/>
    </source>
</evidence>
<reference evidence="1 3" key="1">
    <citation type="journal article" date="2014" name="BMC Genomics">
        <title>Genome sequence of Anopheles sinensis provides insight into genetics basis of mosquito competence for malaria parasites.</title>
        <authorList>
            <person name="Zhou D."/>
            <person name="Zhang D."/>
            <person name="Ding G."/>
            <person name="Shi L."/>
            <person name="Hou Q."/>
            <person name="Ye Y."/>
            <person name="Xu Y."/>
            <person name="Zhou H."/>
            <person name="Xiong C."/>
            <person name="Li S."/>
            <person name="Yu J."/>
            <person name="Hong S."/>
            <person name="Yu X."/>
            <person name="Zou P."/>
            <person name="Chen C."/>
            <person name="Chang X."/>
            <person name="Wang W."/>
            <person name="Lv Y."/>
            <person name="Sun Y."/>
            <person name="Ma L."/>
            <person name="Shen B."/>
            <person name="Zhu C."/>
        </authorList>
    </citation>
    <scope>NUCLEOTIDE SEQUENCE [LARGE SCALE GENOMIC DNA]</scope>
</reference>
<keyword evidence="3" id="KW-1185">Reference proteome</keyword>
<evidence type="ECO:0000313" key="1">
    <source>
        <dbReference type="EMBL" id="KFB51400.1"/>
    </source>
</evidence>
<sequence length="57" mass="6367">MTHHLCPVAAFGQNLVSKRSLHASRMATRRWVVGPTPALSKTTCTMNTEFRKMQPPS</sequence>
<protein>
    <submittedName>
        <fullName evidence="1 2">Peptidase dimerization domain protein</fullName>
    </submittedName>
</protein>
<gene>
    <name evidence="1" type="ORF">ZHAS_00019875</name>
</gene>
<dbReference type="VEuPathDB" id="VectorBase:ASIC019875"/>
<name>A0A084WMF6_ANOSI</name>
<accession>A0A084WMF6</accession>
<dbReference type="AlphaFoldDB" id="A0A084WMF6"/>
<evidence type="ECO:0000313" key="3">
    <source>
        <dbReference type="Proteomes" id="UP000030765"/>
    </source>
</evidence>
<proteinExistence type="predicted"/>
<organism evidence="1">
    <name type="scientific">Anopheles sinensis</name>
    <name type="common">Mosquito</name>
    <dbReference type="NCBI Taxonomy" id="74873"/>
    <lineage>
        <taxon>Eukaryota</taxon>
        <taxon>Metazoa</taxon>
        <taxon>Ecdysozoa</taxon>
        <taxon>Arthropoda</taxon>
        <taxon>Hexapoda</taxon>
        <taxon>Insecta</taxon>
        <taxon>Pterygota</taxon>
        <taxon>Neoptera</taxon>
        <taxon>Endopterygota</taxon>
        <taxon>Diptera</taxon>
        <taxon>Nematocera</taxon>
        <taxon>Culicoidea</taxon>
        <taxon>Culicidae</taxon>
        <taxon>Anophelinae</taxon>
        <taxon>Anopheles</taxon>
    </lineage>
</organism>